<organism evidence="1 2">
    <name type="scientific">Propioniciclava coleopterorum</name>
    <dbReference type="NCBI Taxonomy" id="2714937"/>
    <lineage>
        <taxon>Bacteria</taxon>
        <taxon>Bacillati</taxon>
        <taxon>Actinomycetota</taxon>
        <taxon>Actinomycetes</taxon>
        <taxon>Propionibacteriales</taxon>
        <taxon>Propionibacteriaceae</taxon>
        <taxon>Propioniciclava</taxon>
    </lineage>
</organism>
<proteinExistence type="predicted"/>
<name>A0A6G7Y564_9ACTN</name>
<evidence type="ECO:0000313" key="1">
    <source>
        <dbReference type="EMBL" id="QIK71962.1"/>
    </source>
</evidence>
<dbReference type="Proteomes" id="UP000501058">
    <property type="component" value="Chromosome"/>
</dbReference>
<keyword evidence="1" id="KW-0723">Serine/threonine-protein kinase</keyword>
<reference evidence="1 2" key="1">
    <citation type="submission" date="2020-03" db="EMBL/GenBank/DDBJ databases">
        <title>Propioniciclava sp. nov., isolated from Hydrophilus acuminatus.</title>
        <authorList>
            <person name="Hyun D.-W."/>
            <person name="Bae J.-W."/>
        </authorList>
    </citation>
    <scope>NUCLEOTIDE SEQUENCE [LARGE SCALE GENOMIC DNA]</scope>
    <source>
        <strain evidence="1 2">HDW11</strain>
    </source>
</reference>
<dbReference type="GO" id="GO:0004674">
    <property type="term" value="F:protein serine/threonine kinase activity"/>
    <property type="evidence" value="ECO:0007669"/>
    <property type="project" value="UniProtKB-KW"/>
</dbReference>
<keyword evidence="1" id="KW-0418">Kinase</keyword>
<dbReference type="EMBL" id="CP049865">
    <property type="protein sequence ID" value="QIK71962.1"/>
    <property type="molecule type" value="Genomic_DNA"/>
</dbReference>
<dbReference type="InterPro" id="IPR011009">
    <property type="entry name" value="Kinase-like_dom_sf"/>
</dbReference>
<dbReference type="KEGG" id="prv:G7070_06400"/>
<keyword evidence="1" id="KW-0808">Transferase</keyword>
<gene>
    <name evidence="1" type="ORF">G7070_06400</name>
</gene>
<protein>
    <submittedName>
        <fullName evidence="1">Serine/threonine protein kinase</fullName>
    </submittedName>
</protein>
<dbReference type="AlphaFoldDB" id="A0A6G7Y564"/>
<dbReference type="RefSeq" id="WP_166232859.1">
    <property type="nucleotide sequence ID" value="NZ_CP049865.1"/>
</dbReference>
<dbReference type="Gene3D" id="1.10.510.10">
    <property type="entry name" value="Transferase(Phosphotransferase) domain 1"/>
    <property type="match status" value="1"/>
</dbReference>
<keyword evidence="2" id="KW-1185">Reference proteome</keyword>
<accession>A0A6G7Y564</accession>
<sequence>MSPLPGDAHVAWVDGLPVRLREPHDLTFLARWGRVTAVFDDQDSGNLGFRMSGPDGDRFVKYAGAATVRFAGRIPDAVAALRAAESAYRDLAHPTLIALREGAAVGNGYALVFDWFEGVSLGLQYQQRDRLAHLDAARRAGVVQQLYDFAAAVAGRGWVAVDLYDASLMVDPTTGRLGVCDIDFFRRAPTHNDMGRMWGSARFMAPEEYERGAVLDQVTNVVALGGLAHTLLGDDRTKDRAAWRGSAAQWDVAARALRPERERRWPSVAALALAWRAATQPSQ</sequence>
<dbReference type="SUPFAM" id="SSF56112">
    <property type="entry name" value="Protein kinase-like (PK-like)"/>
    <property type="match status" value="1"/>
</dbReference>
<evidence type="ECO:0000313" key="2">
    <source>
        <dbReference type="Proteomes" id="UP000501058"/>
    </source>
</evidence>